<gene>
    <name evidence="9" type="ORF">CBW65_19020</name>
</gene>
<dbReference type="PROSITE" id="PS00687">
    <property type="entry name" value="ALDEHYDE_DEHYDR_GLU"/>
    <property type="match status" value="1"/>
</dbReference>
<dbReference type="PANTHER" id="PTHR11699">
    <property type="entry name" value="ALDEHYDE DEHYDROGENASE-RELATED"/>
    <property type="match status" value="1"/>
</dbReference>
<evidence type="ECO:0000256" key="2">
    <source>
        <dbReference type="ARBA" id="ARBA00023002"/>
    </source>
</evidence>
<dbReference type="KEGG" id="tum:CBW65_19020"/>
<feature type="active site" evidence="4">
    <location>
        <position position="267"/>
    </location>
</feature>
<dbReference type="CDD" id="cd07099">
    <property type="entry name" value="ALDH_DDALDH"/>
    <property type="match status" value="1"/>
</dbReference>
<evidence type="ECO:0000256" key="5">
    <source>
        <dbReference type="PROSITE-ProRule" id="PRU10007"/>
    </source>
</evidence>
<dbReference type="GO" id="GO:0016620">
    <property type="term" value="F:oxidoreductase activity, acting on the aldehyde or oxo group of donors, NAD or NADP as acceptor"/>
    <property type="evidence" value="ECO:0007669"/>
    <property type="project" value="InterPro"/>
</dbReference>
<reference evidence="10" key="1">
    <citation type="submission" date="2017-05" db="EMBL/GenBank/DDBJ databases">
        <authorList>
            <person name="Sung H."/>
        </authorList>
    </citation>
    <scope>NUCLEOTIDE SEQUENCE [LARGE SCALE GENOMIC DNA]</scope>
    <source>
        <strain evidence="10">AR23208</strain>
    </source>
</reference>
<feature type="active site" evidence="4 5">
    <location>
        <position position="233"/>
    </location>
</feature>
<feature type="domain" description="Aldehyde dehydrogenase" evidence="8">
    <location>
        <begin position="4"/>
        <end position="450"/>
    </location>
</feature>
<name>A0A1Y0IQE4_9BACL</name>
<evidence type="ECO:0000256" key="1">
    <source>
        <dbReference type="ARBA" id="ARBA00009986"/>
    </source>
</evidence>
<evidence type="ECO:0000259" key="8">
    <source>
        <dbReference type="Pfam" id="PF00171"/>
    </source>
</evidence>
<comment type="similarity">
    <text evidence="1 3 6">Belongs to the aldehyde dehydrogenase family.</text>
</comment>
<protein>
    <recommendedName>
        <fullName evidence="3">Aldehyde dehydrogenase</fullName>
    </recommendedName>
</protein>
<dbReference type="InterPro" id="IPR016163">
    <property type="entry name" value="Ald_DH_C"/>
</dbReference>
<dbReference type="Gene3D" id="3.40.309.10">
    <property type="entry name" value="Aldehyde Dehydrogenase, Chain A, domain 2"/>
    <property type="match status" value="1"/>
</dbReference>
<evidence type="ECO:0000256" key="6">
    <source>
        <dbReference type="RuleBase" id="RU003345"/>
    </source>
</evidence>
<dbReference type="Proteomes" id="UP000195437">
    <property type="component" value="Chromosome"/>
</dbReference>
<feature type="compositionally biased region" description="Low complexity" evidence="7">
    <location>
        <begin position="511"/>
        <end position="530"/>
    </location>
</feature>
<dbReference type="SUPFAM" id="SSF53720">
    <property type="entry name" value="ALDH-like"/>
    <property type="match status" value="1"/>
</dbReference>
<dbReference type="Pfam" id="PF00171">
    <property type="entry name" value="Aldedh"/>
    <property type="match status" value="1"/>
</dbReference>
<evidence type="ECO:0000256" key="7">
    <source>
        <dbReference type="SAM" id="MobiDB-lite"/>
    </source>
</evidence>
<dbReference type="FunFam" id="3.40.309.10:FF:000009">
    <property type="entry name" value="Aldehyde dehydrogenase A"/>
    <property type="match status" value="1"/>
</dbReference>
<dbReference type="InterPro" id="IPR012394">
    <property type="entry name" value="Aldehyde_DH_NAD(P)"/>
</dbReference>
<accession>A0A1Y0IQE4</accession>
<evidence type="ECO:0000256" key="4">
    <source>
        <dbReference type="PIRSR" id="PIRSR036492-1"/>
    </source>
</evidence>
<sequence length="530" mass="58010">MTYMTQLNPATGELITEIPETDPAAVHAAMQRARAAFPSWSQTPLAERLRYLKRVREHLVDGIETIAKDIAKATGKVEIEAVMAEIFPTADTLHYYEKEAANILAPKRVKTPILFFGNHSYVEYKPMGVVGVISPWNYPLYLSIVPVLSALIAGNCVLFKPSEVTPLVGAVIEDLFTAAGFPPGVVQVLHGGRETGQAVVAAKPDKIFFTGSVATGKKIMAAAAEHLIPVELELGGKDPMIVFADADIDRAVKGALWGAFTNAGQVCMSVERLYVEESVYDEFVRKAVAATKQLRQGIEYGSMTFPPQLELVQEHLQDAIDQGATIQCGGRALQEGTLYFEPTVLTGVTPDMRIMREETFGPVLPIMPFKTEQEAITLANDSEYGLNASVWSKDLPKAKRVASQLISGNVCINDVITTVANPHLPFGGVKHSGMGRYHGPEGLHTFSHPTSIMVNKGTKPREINWHPYTPELHQAFNTLTQFLYGKKRSVPFPALKNLIGQVLGTYRKPKTTATTTPTTQQNTQNQNLPM</sequence>
<dbReference type="RefSeq" id="WP_087458182.1">
    <property type="nucleotide sequence ID" value="NZ_CP021434.1"/>
</dbReference>
<dbReference type="GO" id="GO:0006081">
    <property type="term" value="P:aldehyde metabolic process"/>
    <property type="evidence" value="ECO:0007669"/>
    <property type="project" value="InterPro"/>
</dbReference>
<evidence type="ECO:0000256" key="3">
    <source>
        <dbReference type="PIRNR" id="PIRNR036492"/>
    </source>
</evidence>
<dbReference type="OrthoDB" id="9758906at2"/>
<proteinExistence type="inferred from homology"/>
<dbReference type="EMBL" id="CP021434">
    <property type="protein sequence ID" value="ARU62832.1"/>
    <property type="molecule type" value="Genomic_DNA"/>
</dbReference>
<dbReference type="InterPro" id="IPR029510">
    <property type="entry name" value="Ald_DH_CS_GLU"/>
</dbReference>
<dbReference type="Gene3D" id="3.40.605.10">
    <property type="entry name" value="Aldehyde Dehydrogenase, Chain A, domain 1"/>
    <property type="match status" value="1"/>
</dbReference>
<dbReference type="AlphaFoldDB" id="A0A1Y0IQE4"/>
<keyword evidence="2 3" id="KW-0560">Oxidoreductase</keyword>
<dbReference type="InterPro" id="IPR016162">
    <property type="entry name" value="Ald_DH_N"/>
</dbReference>
<dbReference type="InterPro" id="IPR015590">
    <property type="entry name" value="Aldehyde_DH_dom"/>
</dbReference>
<organism evidence="9 10">
    <name type="scientific">Tumebacillus avium</name>
    <dbReference type="NCBI Taxonomy" id="1903704"/>
    <lineage>
        <taxon>Bacteria</taxon>
        <taxon>Bacillati</taxon>
        <taxon>Bacillota</taxon>
        <taxon>Bacilli</taxon>
        <taxon>Bacillales</taxon>
        <taxon>Alicyclobacillaceae</taxon>
        <taxon>Tumebacillus</taxon>
    </lineage>
</organism>
<dbReference type="PIRSF" id="PIRSF036492">
    <property type="entry name" value="ALDH"/>
    <property type="match status" value="1"/>
</dbReference>
<keyword evidence="10" id="KW-1185">Reference proteome</keyword>
<evidence type="ECO:0000313" key="10">
    <source>
        <dbReference type="Proteomes" id="UP000195437"/>
    </source>
</evidence>
<evidence type="ECO:0000313" key="9">
    <source>
        <dbReference type="EMBL" id="ARU62832.1"/>
    </source>
</evidence>
<dbReference type="InterPro" id="IPR016161">
    <property type="entry name" value="Ald_DH/histidinol_DH"/>
</dbReference>
<feature type="region of interest" description="Disordered" evidence="7">
    <location>
        <begin position="509"/>
        <end position="530"/>
    </location>
</feature>